<dbReference type="Proteomes" id="UP000053237">
    <property type="component" value="Unassembled WGS sequence"/>
</dbReference>
<keyword evidence="12 16" id="KW-0234">DNA repair</keyword>
<name>A0A024GN16_9STRA</name>
<dbReference type="Pfam" id="PF00149">
    <property type="entry name" value="Metallophos"/>
    <property type="match status" value="1"/>
</dbReference>
<keyword evidence="11 16" id="KW-0269">Exonuclease</keyword>
<dbReference type="GO" id="GO:0007095">
    <property type="term" value="P:mitotic G2 DNA damage checkpoint signaling"/>
    <property type="evidence" value="ECO:0007669"/>
    <property type="project" value="TreeGrafter"/>
</dbReference>
<accession>A0A024GN16</accession>
<evidence type="ECO:0000256" key="4">
    <source>
        <dbReference type="ARBA" id="ARBA00009028"/>
    </source>
</evidence>
<feature type="region of interest" description="Disordered" evidence="17">
    <location>
        <begin position="965"/>
        <end position="987"/>
    </location>
</feature>
<feature type="domain" description="Mre11 DNA-binding" evidence="18">
    <location>
        <begin position="305"/>
        <end position="476"/>
    </location>
</feature>
<keyword evidence="9 16" id="KW-0227">DNA damage</keyword>
<dbReference type="InParanoid" id="A0A024GN16"/>
<comment type="subcellular location">
    <subcellularLocation>
        <location evidence="3">Chromosome</location>
    </subcellularLocation>
    <subcellularLocation>
        <location evidence="2">Nucleus</location>
    </subcellularLocation>
</comment>
<dbReference type="GO" id="GO:0000014">
    <property type="term" value="F:single-stranded DNA endodeoxyribonuclease activity"/>
    <property type="evidence" value="ECO:0007669"/>
    <property type="project" value="TreeGrafter"/>
</dbReference>
<gene>
    <name evidence="19" type="ORF">BN9_093540</name>
</gene>
<comment type="caution">
    <text evidence="19">The sequence shown here is derived from an EMBL/GenBank/DDBJ whole genome shotgun (WGS) entry which is preliminary data.</text>
</comment>
<dbReference type="GO" id="GO:0035861">
    <property type="term" value="C:site of double-strand break"/>
    <property type="evidence" value="ECO:0007669"/>
    <property type="project" value="TreeGrafter"/>
</dbReference>
<dbReference type="GO" id="GO:0000724">
    <property type="term" value="P:double-strand break repair via homologous recombination"/>
    <property type="evidence" value="ECO:0007669"/>
    <property type="project" value="TreeGrafter"/>
</dbReference>
<feature type="region of interest" description="Disordered" evidence="17">
    <location>
        <begin position="662"/>
        <end position="750"/>
    </location>
</feature>
<dbReference type="CDD" id="cd00840">
    <property type="entry name" value="MPP_Mre11_N"/>
    <property type="match status" value="1"/>
</dbReference>
<proteinExistence type="inferred from homology"/>
<dbReference type="InterPro" id="IPR004843">
    <property type="entry name" value="Calcineurin-like_PHP"/>
</dbReference>
<feature type="compositionally biased region" description="Basic residues" evidence="17">
    <location>
        <begin position="708"/>
        <end position="729"/>
    </location>
</feature>
<evidence type="ECO:0000256" key="16">
    <source>
        <dbReference type="RuleBase" id="RU003447"/>
    </source>
</evidence>
<evidence type="ECO:0000256" key="13">
    <source>
        <dbReference type="ARBA" id="ARBA00023211"/>
    </source>
</evidence>
<dbReference type="Pfam" id="PF04152">
    <property type="entry name" value="Mre11_DNA_bind"/>
    <property type="match status" value="1"/>
</dbReference>
<evidence type="ECO:0000256" key="6">
    <source>
        <dbReference type="ARBA" id="ARBA00022722"/>
    </source>
</evidence>
<dbReference type="EMBL" id="CAIX01000213">
    <property type="protein sequence ID" value="CCI48281.1"/>
    <property type="molecule type" value="Genomic_DNA"/>
</dbReference>
<evidence type="ECO:0000256" key="8">
    <source>
        <dbReference type="ARBA" id="ARBA00022759"/>
    </source>
</evidence>
<dbReference type="NCBIfam" id="TIGR00583">
    <property type="entry name" value="mre11"/>
    <property type="match status" value="1"/>
</dbReference>
<dbReference type="GO" id="GO:0030145">
    <property type="term" value="F:manganese ion binding"/>
    <property type="evidence" value="ECO:0007669"/>
    <property type="project" value="InterPro"/>
</dbReference>
<evidence type="ECO:0000259" key="18">
    <source>
        <dbReference type="SMART" id="SM01347"/>
    </source>
</evidence>
<dbReference type="Gene3D" id="3.30.110.110">
    <property type="entry name" value="Mre11, capping domain"/>
    <property type="match status" value="1"/>
</dbReference>
<dbReference type="InterPro" id="IPR007281">
    <property type="entry name" value="Mre11_DNA-bd"/>
</dbReference>
<evidence type="ECO:0000256" key="2">
    <source>
        <dbReference type="ARBA" id="ARBA00004123"/>
    </source>
</evidence>
<evidence type="ECO:0000256" key="7">
    <source>
        <dbReference type="ARBA" id="ARBA00022723"/>
    </source>
</evidence>
<evidence type="ECO:0000256" key="11">
    <source>
        <dbReference type="ARBA" id="ARBA00022839"/>
    </source>
</evidence>
<dbReference type="PANTHER" id="PTHR10139:SF1">
    <property type="entry name" value="DOUBLE-STRAND BREAK REPAIR PROTEIN MRE11"/>
    <property type="match status" value="1"/>
</dbReference>
<protein>
    <recommendedName>
        <fullName evidence="18">Mre11 DNA-binding domain-containing protein</fullName>
    </recommendedName>
</protein>
<dbReference type="GO" id="GO:0097552">
    <property type="term" value="P:mitochondrial double-strand break repair via homologous recombination"/>
    <property type="evidence" value="ECO:0007669"/>
    <property type="project" value="TreeGrafter"/>
</dbReference>
<feature type="compositionally biased region" description="Basic residues" evidence="17">
    <location>
        <begin position="737"/>
        <end position="746"/>
    </location>
</feature>
<dbReference type="SUPFAM" id="SSF56300">
    <property type="entry name" value="Metallo-dependent phosphatases"/>
    <property type="match status" value="1"/>
</dbReference>
<feature type="compositionally biased region" description="Basic and acidic residues" evidence="17">
    <location>
        <begin position="525"/>
        <end position="546"/>
    </location>
</feature>
<feature type="compositionally biased region" description="Polar residues" evidence="17">
    <location>
        <begin position="968"/>
        <end position="979"/>
    </location>
</feature>
<feature type="compositionally biased region" description="Acidic residues" evidence="17">
    <location>
        <begin position="686"/>
        <end position="704"/>
    </location>
</feature>
<dbReference type="GO" id="GO:0030870">
    <property type="term" value="C:Mre11 complex"/>
    <property type="evidence" value="ECO:0007669"/>
    <property type="project" value="InterPro"/>
</dbReference>
<reference evidence="19 20" key="1">
    <citation type="submission" date="2012-05" db="EMBL/GenBank/DDBJ databases">
        <title>Recombination and specialization in a pathogen metapopulation.</title>
        <authorList>
            <person name="Gardiner A."/>
            <person name="Kemen E."/>
            <person name="Schultz-Larsen T."/>
            <person name="MacLean D."/>
            <person name="Van Oosterhout C."/>
            <person name="Jones J.D.G."/>
        </authorList>
    </citation>
    <scope>NUCLEOTIDE SEQUENCE [LARGE SCALE GENOMIC DNA]</scope>
    <source>
        <strain evidence="19 20">Ac Nc2</strain>
    </source>
</reference>
<dbReference type="PANTHER" id="PTHR10139">
    <property type="entry name" value="DOUBLE-STRAND BREAK REPAIR PROTEIN MRE11"/>
    <property type="match status" value="1"/>
</dbReference>
<keyword evidence="15 16" id="KW-0469">Meiosis</keyword>
<keyword evidence="8 16" id="KW-0255">Endonuclease</keyword>
<keyword evidence="5" id="KW-0158">Chromosome</keyword>
<evidence type="ECO:0000256" key="10">
    <source>
        <dbReference type="ARBA" id="ARBA00022801"/>
    </source>
</evidence>
<evidence type="ECO:0000256" key="12">
    <source>
        <dbReference type="ARBA" id="ARBA00023204"/>
    </source>
</evidence>
<keyword evidence="10 16" id="KW-0378">Hydrolase</keyword>
<dbReference type="InterPro" id="IPR003701">
    <property type="entry name" value="Mre11"/>
</dbReference>
<keyword evidence="14 16" id="KW-0539">Nucleus</keyword>
<comment type="similarity">
    <text evidence="4 16">Belongs to the MRE11/RAD32 family.</text>
</comment>
<feature type="region of interest" description="Disordered" evidence="17">
    <location>
        <begin position="789"/>
        <end position="832"/>
    </location>
</feature>
<comment type="cofactor">
    <cofactor evidence="1">
        <name>Mn(2+)</name>
        <dbReference type="ChEBI" id="CHEBI:29035"/>
    </cofactor>
</comment>
<evidence type="ECO:0000256" key="1">
    <source>
        <dbReference type="ARBA" id="ARBA00001936"/>
    </source>
</evidence>
<dbReference type="GO" id="GO:0008296">
    <property type="term" value="F:3'-5'-DNA exonuclease activity"/>
    <property type="evidence" value="ECO:0007669"/>
    <property type="project" value="InterPro"/>
</dbReference>
<dbReference type="STRING" id="65357.A0A024GN16"/>
<dbReference type="GO" id="GO:0006303">
    <property type="term" value="P:double-strand break repair via nonhomologous end joining"/>
    <property type="evidence" value="ECO:0007669"/>
    <property type="project" value="TreeGrafter"/>
</dbReference>
<keyword evidence="6 16" id="KW-0540">Nuclease</keyword>
<organism evidence="19 20">
    <name type="scientific">Albugo candida</name>
    <dbReference type="NCBI Taxonomy" id="65357"/>
    <lineage>
        <taxon>Eukaryota</taxon>
        <taxon>Sar</taxon>
        <taxon>Stramenopiles</taxon>
        <taxon>Oomycota</taxon>
        <taxon>Peronosporomycetes</taxon>
        <taxon>Albuginales</taxon>
        <taxon>Albuginaceae</taxon>
        <taxon>Albugo</taxon>
    </lineage>
</organism>
<sequence length="1090" mass="123183">MEANAPVRILVATDNHLGYAEKDPIRGDDSFRTFQEILEYAKQECVNFVLLAGDLFHENKPSRNTLYQTMRLLRSYCMGDNPIAFQIVSDQSINFPNFGVVNYEDPNYNIELPVFSIHGNHDDPTREFSGGGTNTESSTTCSSFKSLAALDILSASNLLNYFGKMERVDVMEVFPILIRKESSKIALYGLGNMRDERLYRMFEQQKVLFHRPVEEPDTWFNLLVVHQNRENKGRGSKNCLSESMIPTFMDLVIWGHEHECLIEPEDSVLGEYFIMQPGSSIATALVEGEAREKKIAIIEIAGNKFRQWTKPLCSVRPFKIGEVILAEERGLDPNHPDVAQHIQTVLEARVTELIGQAQEIALKNNAKNKHKEVLVRLRVEHSGFPVLHNQRFGARFVGKVANPNDILLFFRRRAGTMNKKEGSTRREQVWASHGPIPPTRLDTLTIEDLLKQQLHLPEQKLCFLPETALAEALEDYVIRRIPGAIEEAVDACLETTQQQLVKEKGTKTRQDIMDIAEKHKERVNAEHKAEQLENEHNAPRSDRNEYDELDSGDEVDGFIGNDARATTDIISSDSGRKARITGRKAPSGKGPFRKYTGNVATDSDEEKQTKETSFGHHPPRSKTLGDKKKLGRNRTEPQKRSETMDVDLELETECILSRKGALSKRTSTRFGGLKAKQRDDLALVSDEGESDDYVSELETGDESESPPRTRRKTSIKPKMTRGTTSRRKPLTAQAGTSKRKAAKKAPVKSGSKRDLFNFGFESSITDSQHNAGKVITKRLSSKIDEISSDEEFQSKTGTEVTQRVGRSKAAAGQSFETMEQAQAADPNKSKRKLPLSMIRPSQASQSSQSSSCCAYKRRRMDHGEWFEDAEILNEAGKQTYLLELTPPKIVHVKRDDVKPGQLRPVSSPQQRGQVLYDSETRSIYRKATYRVLFGRPLIEDNVENSMLRNDLPAGSVLTSRKRYFDEMNPSTNDKNQNRSIRNETIREEPDTFLDATQLSLQKGDDMLDDLFTEHPLHQYVRENQNHDILDLPSNIALQMISGMELDEYALPESETAALEPFRDTDLIGSYQLAEWDKSACSASRKLILDA</sequence>
<evidence type="ECO:0000256" key="15">
    <source>
        <dbReference type="ARBA" id="ARBA00023254"/>
    </source>
</evidence>
<evidence type="ECO:0000256" key="14">
    <source>
        <dbReference type="ARBA" id="ARBA00023242"/>
    </source>
</evidence>
<dbReference type="SMART" id="SM01347">
    <property type="entry name" value="Mre11_DNA_bind"/>
    <property type="match status" value="1"/>
</dbReference>
<dbReference type="AlphaFoldDB" id="A0A024GN16"/>
<dbReference type="GO" id="GO:0000723">
    <property type="term" value="P:telomere maintenance"/>
    <property type="evidence" value="ECO:0007669"/>
    <property type="project" value="TreeGrafter"/>
</dbReference>
<feature type="region of interest" description="Disordered" evidence="17">
    <location>
        <begin position="525"/>
        <end position="645"/>
    </location>
</feature>
<evidence type="ECO:0000256" key="9">
    <source>
        <dbReference type="ARBA" id="ARBA00022763"/>
    </source>
</evidence>
<feature type="compositionally biased region" description="Acidic residues" evidence="17">
    <location>
        <begin position="547"/>
        <end position="556"/>
    </location>
</feature>
<keyword evidence="7" id="KW-0479">Metal-binding</keyword>
<dbReference type="GO" id="GO:0042138">
    <property type="term" value="P:meiotic DNA double-strand break formation"/>
    <property type="evidence" value="ECO:0007669"/>
    <property type="project" value="TreeGrafter"/>
</dbReference>
<dbReference type="InterPro" id="IPR041796">
    <property type="entry name" value="Mre11_N"/>
</dbReference>
<dbReference type="Gene3D" id="3.60.21.10">
    <property type="match status" value="1"/>
</dbReference>
<dbReference type="InterPro" id="IPR038487">
    <property type="entry name" value="Mre11_capping_dom"/>
</dbReference>
<evidence type="ECO:0000256" key="3">
    <source>
        <dbReference type="ARBA" id="ARBA00004286"/>
    </source>
</evidence>
<evidence type="ECO:0000313" key="20">
    <source>
        <dbReference type="Proteomes" id="UP000053237"/>
    </source>
</evidence>
<dbReference type="InterPro" id="IPR029052">
    <property type="entry name" value="Metallo-depent_PP-like"/>
</dbReference>
<evidence type="ECO:0000256" key="5">
    <source>
        <dbReference type="ARBA" id="ARBA00022454"/>
    </source>
</evidence>
<keyword evidence="13 16" id="KW-0464">Manganese</keyword>
<dbReference type="OrthoDB" id="30417at2759"/>
<keyword evidence="20" id="KW-1185">Reference proteome</keyword>
<evidence type="ECO:0000256" key="17">
    <source>
        <dbReference type="SAM" id="MobiDB-lite"/>
    </source>
</evidence>
<evidence type="ECO:0000313" key="19">
    <source>
        <dbReference type="EMBL" id="CCI48281.1"/>
    </source>
</evidence>
<dbReference type="FunFam" id="3.60.21.10:FF:000019">
    <property type="entry name" value="Double-strand break repair protein"/>
    <property type="match status" value="1"/>
</dbReference>
<feature type="compositionally biased region" description="Basic and acidic residues" evidence="17">
    <location>
        <begin position="623"/>
        <end position="643"/>
    </location>
</feature>